<dbReference type="PANTHER" id="PTHR11562:SF17">
    <property type="entry name" value="RE54080P-RELATED"/>
    <property type="match status" value="1"/>
</dbReference>
<dbReference type="InterPro" id="IPR002524">
    <property type="entry name" value="Cation_efflux"/>
</dbReference>
<feature type="transmembrane region" description="Helical" evidence="6">
    <location>
        <begin position="92"/>
        <end position="113"/>
    </location>
</feature>
<name>C0XR43_CORLD</name>
<evidence type="ECO:0000256" key="3">
    <source>
        <dbReference type="ARBA" id="ARBA00022989"/>
    </source>
</evidence>
<dbReference type="STRING" id="525263.HMPREF0298_0913"/>
<evidence type="ECO:0000256" key="5">
    <source>
        <dbReference type="SAM" id="MobiDB-lite"/>
    </source>
</evidence>
<dbReference type="NCBIfam" id="TIGR01297">
    <property type="entry name" value="CDF"/>
    <property type="match status" value="1"/>
</dbReference>
<keyword evidence="2 6" id="KW-0812">Transmembrane</keyword>
<reference evidence="8" key="1">
    <citation type="submission" date="2009-01" db="EMBL/GenBank/DDBJ databases">
        <authorList>
            <person name="Qin X."/>
            <person name="Bachman B."/>
            <person name="Battles P."/>
            <person name="Bell A."/>
            <person name="Bess C."/>
            <person name="Bickham C."/>
            <person name="Chaboub L."/>
            <person name="Chen D."/>
            <person name="Coyle M."/>
            <person name="Deiros D.R."/>
            <person name="Dinh H."/>
            <person name="Forbes L."/>
            <person name="Fowler G."/>
            <person name="Francisco L."/>
            <person name="Fu Q."/>
            <person name="Gubbala S."/>
            <person name="Hale W."/>
            <person name="Han Y."/>
            <person name="Hemphill L."/>
            <person name="Highlander S.K."/>
            <person name="Hirani K."/>
            <person name="Hogues M."/>
            <person name="Jackson L."/>
            <person name="Jakkamsetti A."/>
            <person name="Javaid M."/>
            <person name="Jiang H."/>
            <person name="Korchina V."/>
            <person name="Kovar C."/>
            <person name="Lara F."/>
            <person name="Lee S."/>
            <person name="Mata R."/>
            <person name="Mathew T."/>
            <person name="Moen C."/>
            <person name="Morales K."/>
            <person name="Munidasa M."/>
            <person name="Nazareth L."/>
            <person name="Ngo R."/>
            <person name="Nguyen L."/>
            <person name="Okwuonu G."/>
            <person name="Ongeri F."/>
            <person name="Patil S."/>
            <person name="Petrosino J."/>
            <person name="Pham C."/>
            <person name="Pham P."/>
            <person name="Pu L.-L."/>
            <person name="Puazo M."/>
            <person name="Raj R."/>
            <person name="Reid J."/>
            <person name="Rouhana J."/>
            <person name="Saada N."/>
            <person name="Shang Y."/>
            <person name="Simmons D."/>
            <person name="Thornton R."/>
            <person name="Warren J."/>
            <person name="Weissenberger G."/>
            <person name="Zhang J."/>
            <person name="Zhang L."/>
            <person name="Zhou C."/>
            <person name="Zhu D."/>
            <person name="Muzny D."/>
            <person name="Worley K."/>
            <person name="Gibbs R."/>
        </authorList>
    </citation>
    <scope>NUCLEOTIDE SEQUENCE [LARGE SCALE GENOMIC DNA]</scope>
    <source>
        <strain evidence="8">DSM 44291</strain>
    </source>
</reference>
<protein>
    <submittedName>
        <fullName evidence="8">Cation diffusion facilitator family transporter</fullName>
    </submittedName>
</protein>
<feature type="transmembrane region" description="Helical" evidence="6">
    <location>
        <begin position="125"/>
        <end position="146"/>
    </location>
</feature>
<evidence type="ECO:0000313" key="8">
    <source>
        <dbReference type="EMBL" id="EEI17286.1"/>
    </source>
</evidence>
<dbReference type="InterPro" id="IPR050681">
    <property type="entry name" value="CDF/SLC30A"/>
</dbReference>
<sequence length="289" mass="30879">MTFTIFLAQVAGGVISGSLVLLSDPMHMLADFTGLMIALIAILIGRSTATYNHRRVEVFTTLINATIVSAISVMIVVRALGRIGEQVPLDTGVMLIVAMVGLAANAISALILGRRQHESLNMRGVYLRVLSDLLGSVAVIIAVLIIRFTSRLPADIIASLFIAAMVLPRPLRLMVDSLAVLMNHTPKNIDARDVEATLLGLPGSLPCATCRLGTPLAPNHWPPPAWPSRTWATPAAESSTPPRPACRTSVSSTRPSNSNRITTYTTRSSANTPLHRAKGSHEQAETIAN</sequence>
<feature type="domain" description="Cation efflux protein transmembrane" evidence="7">
    <location>
        <begin position="1"/>
        <end position="182"/>
    </location>
</feature>
<dbReference type="AlphaFoldDB" id="C0XR43"/>
<dbReference type="GO" id="GO:0005385">
    <property type="term" value="F:zinc ion transmembrane transporter activity"/>
    <property type="evidence" value="ECO:0007669"/>
    <property type="project" value="TreeGrafter"/>
</dbReference>
<gene>
    <name evidence="8" type="ORF">HMPREF0298_0913</name>
</gene>
<proteinExistence type="predicted"/>
<dbReference type="eggNOG" id="COG1230">
    <property type="taxonomic scope" value="Bacteria"/>
</dbReference>
<evidence type="ECO:0000259" key="7">
    <source>
        <dbReference type="Pfam" id="PF01545"/>
    </source>
</evidence>
<dbReference type="InterPro" id="IPR027469">
    <property type="entry name" value="Cation_efflux_TMD_sf"/>
</dbReference>
<feature type="compositionally biased region" description="Polar residues" evidence="5">
    <location>
        <begin position="248"/>
        <end position="272"/>
    </location>
</feature>
<dbReference type="HOGENOM" id="CLU_962127_0_0_11"/>
<dbReference type="GO" id="GO:0005886">
    <property type="term" value="C:plasma membrane"/>
    <property type="evidence" value="ECO:0007669"/>
    <property type="project" value="TreeGrafter"/>
</dbReference>
<feature type="region of interest" description="Disordered" evidence="5">
    <location>
        <begin position="227"/>
        <end position="289"/>
    </location>
</feature>
<dbReference type="SUPFAM" id="SSF161111">
    <property type="entry name" value="Cation efflux protein transmembrane domain-like"/>
    <property type="match status" value="1"/>
</dbReference>
<feature type="transmembrane region" description="Helical" evidence="6">
    <location>
        <begin position="56"/>
        <end position="80"/>
    </location>
</feature>
<evidence type="ECO:0000256" key="2">
    <source>
        <dbReference type="ARBA" id="ARBA00022692"/>
    </source>
</evidence>
<dbReference type="Gene3D" id="1.20.1510.10">
    <property type="entry name" value="Cation efflux protein transmembrane domain"/>
    <property type="match status" value="1"/>
</dbReference>
<evidence type="ECO:0000256" key="6">
    <source>
        <dbReference type="SAM" id="Phobius"/>
    </source>
</evidence>
<dbReference type="Pfam" id="PF01545">
    <property type="entry name" value="Cation_efflux"/>
    <property type="match status" value="1"/>
</dbReference>
<dbReference type="RefSeq" id="WP_006841227.1">
    <property type="nucleotide sequence ID" value="NZ_GG667199.1"/>
</dbReference>
<keyword evidence="3 6" id="KW-1133">Transmembrane helix</keyword>
<dbReference type="InterPro" id="IPR058533">
    <property type="entry name" value="Cation_efflux_TM"/>
</dbReference>
<dbReference type="Proteomes" id="UP000006196">
    <property type="component" value="Unassembled WGS sequence"/>
</dbReference>
<comment type="subcellular location">
    <subcellularLocation>
        <location evidence="1">Membrane</location>
        <topology evidence="1">Multi-pass membrane protein</topology>
    </subcellularLocation>
</comment>
<evidence type="ECO:0000256" key="4">
    <source>
        <dbReference type="ARBA" id="ARBA00023136"/>
    </source>
</evidence>
<feature type="compositionally biased region" description="Basic and acidic residues" evidence="5">
    <location>
        <begin position="279"/>
        <end position="289"/>
    </location>
</feature>
<dbReference type="PANTHER" id="PTHR11562">
    <property type="entry name" value="CATION EFFLUX PROTEIN/ ZINC TRANSPORTER"/>
    <property type="match status" value="1"/>
</dbReference>
<keyword evidence="9" id="KW-1185">Reference proteome</keyword>
<keyword evidence="4 6" id="KW-0472">Membrane</keyword>
<comment type="caution">
    <text evidence="8">The sequence shown here is derived from an EMBL/GenBank/DDBJ whole genome shotgun (WGS) entry which is preliminary data.</text>
</comment>
<feature type="transmembrane region" description="Helical" evidence="6">
    <location>
        <begin position="26"/>
        <end position="44"/>
    </location>
</feature>
<organism evidence="8 9">
    <name type="scientific">Corynebacterium lipophiloflavum (strain ATCC 700352 / DSM 44291 / CCUG 37336 / JCM 10383 / DMMZ 1944)</name>
    <dbReference type="NCBI Taxonomy" id="525263"/>
    <lineage>
        <taxon>Bacteria</taxon>
        <taxon>Bacillati</taxon>
        <taxon>Actinomycetota</taxon>
        <taxon>Actinomycetes</taxon>
        <taxon>Mycobacteriales</taxon>
        <taxon>Corynebacteriaceae</taxon>
        <taxon>Corynebacterium</taxon>
    </lineage>
</organism>
<evidence type="ECO:0000256" key="1">
    <source>
        <dbReference type="ARBA" id="ARBA00004141"/>
    </source>
</evidence>
<dbReference type="EMBL" id="ACHJ01000084">
    <property type="protein sequence ID" value="EEI17286.1"/>
    <property type="molecule type" value="Genomic_DNA"/>
</dbReference>
<evidence type="ECO:0000313" key="9">
    <source>
        <dbReference type="Proteomes" id="UP000006196"/>
    </source>
</evidence>
<accession>C0XR43</accession>